<gene>
    <name evidence="1" type="ORF">DI595_13540</name>
</gene>
<evidence type="ECO:0000313" key="2">
    <source>
        <dbReference type="Proteomes" id="UP000249769"/>
    </source>
</evidence>
<evidence type="ECO:0000313" key="1">
    <source>
        <dbReference type="EMBL" id="PZP49457.1"/>
    </source>
</evidence>
<comment type="caution">
    <text evidence="1">The sequence shown here is derived from an EMBL/GenBank/DDBJ whole genome shotgun (WGS) entry which is preliminary data.</text>
</comment>
<name>A0A2W5F6G1_9HYPH</name>
<proteinExistence type="predicted"/>
<evidence type="ECO:0008006" key="3">
    <source>
        <dbReference type="Google" id="ProtNLM"/>
    </source>
</evidence>
<reference evidence="1 2" key="1">
    <citation type="submission" date="2017-08" db="EMBL/GenBank/DDBJ databases">
        <title>Infants hospitalized years apart are colonized by the same room-sourced microbial strains.</title>
        <authorList>
            <person name="Brooks B."/>
            <person name="Olm M.R."/>
            <person name="Firek B.A."/>
            <person name="Baker R."/>
            <person name="Thomas B.C."/>
            <person name="Morowitz M.J."/>
            <person name="Banfield J.F."/>
        </authorList>
    </citation>
    <scope>NUCLEOTIDE SEQUENCE [LARGE SCALE GENOMIC DNA]</scope>
    <source>
        <strain evidence="1">S2_009_000_R2_73</strain>
    </source>
</reference>
<organism evidence="1 2">
    <name type="scientific">Agrobacterium fabrum</name>
    <dbReference type="NCBI Taxonomy" id="1176649"/>
    <lineage>
        <taxon>Bacteria</taxon>
        <taxon>Pseudomonadati</taxon>
        <taxon>Pseudomonadota</taxon>
        <taxon>Alphaproteobacteria</taxon>
        <taxon>Hyphomicrobiales</taxon>
        <taxon>Rhizobiaceae</taxon>
        <taxon>Rhizobium/Agrobacterium group</taxon>
        <taxon>Agrobacterium</taxon>
        <taxon>Agrobacterium tumefaciens complex</taxon>
    </lineage>
</organism>
<dbReference type="AlphaFoldDB" id="A0A2W5F6G1"/>
<protein>
    <recommendedName>
        <fullName evidence="3">Restriction system protein Mrr-like N-terminal domain-containing protein</fullName>
    </recommendedName>
</protein>
<dbReference type="EMBL" id="QFOL01000158">
    <property type="protein sequence ID" value="PZP49457.1"/>
    <property type="molecule type" value="Genomic_DNA"/>
</dbReference>
<dbReference type="Proteomes" id="UP000249769">
    <property type="component" value="Unassembled WGS sequence"/>
</dbReference>
<accession>A0A2W5F6G1</accession>
<sequence length="79" mass="9368">MVTKADLTDWVVEALKANKGEGSILYVAQYIWDHHEKDLRGHDLFYSWQYDMRWAATELRKKGRLVAADDDRRGKWTLK</sequence>